<dbReference type="InterPro" id="IPR036439">
    <property type="entry name" value="Dockerin_dom_sf"/>
</dbReference>
<dbReference type="SUPFAM" id="SSF52058">
    <property type="entry name" value="L domain-like"/>
    <property type="match status" value="1"/>
</dbReference>
<dbReference type="InterPro" id="IPR018247">
    <property type="entry name" value="EF_Hand_1_Ca_BS"/>
</dbReference>
<dbReference type="InterPro" id="IPR032675">
    <property type="entry name" value="LRR_dom_sf"/>
</dbReference>
<dbReference type="Gene3D" id="1.10.1330.10">
    <property type="entry name" value="Dockerin domain"/>
    <property type="match status" value="1"/>
</dbReference>
<dbReference type="EMBL" id="FJ529692">
    <property type="protein sequence ID" value="ACM91079.1"/>
    <property type="molecule type" value="Genomic_DNA"/>
</dbReference>
<dbReference type="CDD" id="cd14256">
    <property type="entry name" value="Dockerin_I"/>
    <property type="match status" value="1"/>
</dbReference>
<evidence type="ECO:0000256" key="1">
    <source>
        <dbReference type="SAM" id="SignalP"/>
    </source>
</evidence>
<protein>
    <submittedName>
        <fullName evidence="3">Surface antigen BspA-like protein</fullName>
    </submittedName>
</protein>
<feature type="chain" id="PRO_5002898054" evidence="1">
    <location>
        <begin position="21"/>
        <end position="691"/>
    </location>
</feature>
<evidence type="ECO:0000259" key="2">
    <source>
        <dbReference type="PROSITE" id="PS51766"/>
    </source>
</evidence>
<dbReference type="PANTHER" id="PTHR45661:SF3">
    <property type="entry name" value="IG-LIKE DOMAIN-CONTAINING PROTEIN"/>
    <property type="match status" value="1"/>
</dbReference>
<evidence type="ECO:0000313" key="3">
    <source>
        <dbReference type="EMBL" id="ACM91079.1"/>
    </source>
</evidence>
<feature type="domain" description="Dockerin" evidence="2">
    <location>
        <begin position="409"/>
        <end position="476"/>
    </location>
</feature>
<dbReference type="InterPro" id="IPR016134">
    <property type="entry name" value="Dockerin_dom"/>
</dbReference>
<organism evidence="3">
    <name type="scientific">uncultured bacterium 34R1</name>
    <dbReference type="NCBI Taxonomy" id="581113"/>
    <lineage>
        <taxon>Bacteria</taxon>
        <taxon>environmental samples</taxon>
    </lineage>
</organism>
<keyword evidence="1" id="KW-0732">Signal</keyword>
<feature type="signal peptide" evidence="1">
    <location>
        <begin position="1"/>
        <end position="20"/>
    </location>
</feature>
<name>C0K049_9BACT</name>
<dbReference type="GO" id="GO:0004553">
    <property type="term" value="F:hydrolase activity, hydrolyzing O-glycosyl compounds"/>
    <property type="evidence" value="ECO:0007669"/>
    <property type="project" value="InterPro"/>
</dbReference>
<dbReference type="Gene3D" id="3.80.10.10">
    <property type="entry name" value="Ribonuclease Inhibitor"/>
    <property type="match status" value="2"/>
</dbReference>
<dbReference type="InterPro" id="IPR026906">
    <property type="entry name" value="LRR_5"/>
</dbReference>
<reference evidence="3" key="1">
    <citation type="submission" date="2008-11" db="EMBL/GenBank/DDBJ databases">
        <title>Isolation and characterization of a fructose-1,6-bisphosphatase in Bacteroides sp. from a rumen metagenomic library.</title>
        <authorList>
            <person name="Wang J."/>
            <person name="Liu K."/>
            <person name="Zhao S."/>
            <person name="Bu D."/>
            <person name="Li D."/>
            <person name="Yu P."/>
            <person name="Wei H."/>
            <person name="Zhou L."/>
        </authorList>
    </citation>
    <scope>NUCLEOTIDE SEQUENCE</scope>
</reference>
<proteinExistence type="predicted"/>
<dbReference type="Pfam" id="PF13306">
    <property type="entry name" value="LRR_5"/>
    <property type="match status" value="2"/>
</dbReference>
<dbReference type="GO" id="GO:0000272">
    <property type="term" value="P:polysaccharide catabolic process"/>
    <property type="evidence" value="ECO:0007669"/>
    <property type="project" value="InterPro"/>
</dbReference>
<dbReference type="PROSITE" id="PS00018">
    <property type="entry name" value="EF_HAND_1"/>
    <property type="match status" value="1"/>
</dbReference>
<dbReference type="PANTHER" id="PTHR45661">
    <property type="entry name" value="SURFACE ANTIGEN"/>
    <property type="match status" value="1"/>
</dbReference>
<dbReference type="PROSITE" id="PS51766">
    <property type="entry name" value="DOCKERIN"/>
    <property type="match status" value="1"/>
</dbReference>
<dbReference type="AlphaFoldDB" id="C0K049"/>
<dbReference type="InterPro" id="IPR002105">
    <property type="entry name" value="Dockerin_1_rpt"/>
</dbReference>
<accession>C0K049</accession>
<dbReference type="SUPFAM" id="SSF63446">
    <property type="entry name" value="Type I dockerin domain"/>
    <property type="match status" value="1"/>
</dbReference>
<sequence>MKQKLLLVLTVIGLSLSARAIEVESTPGTLCKRVDDMSVTSLTVTGGMDARDFRFIADSLRQLTEIDMSGVTIAAYSNPRAPLFLAMGDYAANAIPAAAFFGSNLSNVVFPVGLKSVGVAAFAGCNQLQTINLPATVDTVSSYAFSGSGLTTVVLPESMAYMGQGAFSNCQSLTQATVPAGMVGDDAFKACEALTEVTLGVQVTSLGNGAFNGCTALSSIVLPQQSAIAMLGNEAFIRSGITAISLESLGALTSIGDWAFAQSQLAQVTIPANVNTLGKGIFFNAPELTLVNLPANVAEIPAYMLAETQGLALDSLPDGVTTIGDYAFYNNAQTARFFLPASVSYIGSYAMAGMTGLEYVTSLADEVPALGESVWAGVDQPAVKLEVSTNEVADAYAQALQWKEFHILRRYLLGDVNCDGDVNVMDITTLIDAIMENDPDPFEFYAADINQDNEINVIDITGLIDIIMNDEQSVVLRTKHNTPTTDDCVKVNPFSVKPGGETVVTASLDNSHTYTAMQFEMELPDGLQVVDNSFTIGDRAQGHALVTHSIEGTNTLRVIIYSIENDAIGEMGENLFTFRVRADEQLAADASLLTANTLFVTTSNEKYLGGETRTPVSNTTGVNDITAGNDKVYAHAGTLVVESTEGGNAQLVATNGMFTELQVVPGRNEYEVSSGIYIVRLHGKSFKVIVK</sequence>
<dbReference type="InterPro" id="IPR053139">
    <property type="entry name" value="Surface_bspA-like"/>
</dbReference>
<dbReference type="Pfam" id="PF00404">
    <property type="entry name" value="Dockerin_1"/>
    <property type="match status" value="1"/>
</dbReference>